<gene>
    <name evidence="2" type="ORF">BJ508DRAFT_314956</name>
</gene>
<organism evidence="2 3">
    <name type="scientific">Ascobolus immersus RN42</name>
    <dbReference type="NCBI Taxonomy" id="1160509"/>
    <lineage>
        <taxon>Eukaryota</taxon>
        <taxon>Fungi</taxon>
        <taxon>Dikarya</taxon>
        <taxon>Ascomycota</taxon>
        <taxon>Pezizomycotina</taxon>
        <taxon>Pezizomycetes</taxon>
        <taxon>Pezizales</taxon>
        <taxon>Ascobolaceae</taxon>
        <taxon>Ascobolus</taxon>
    </lineage>
</organism>
<feature type="compositionally biased region" description="Basic and acidic residues" evidence="1">
    <location>
        <begin position="108"/>
        <end position="125"/>
    </location>
</feature>
<evidence type="ECO:0000256" key="1">
    <source>
        <dbReference type="SAM" id="MobiDB-lite"/>
    </source>
</evidence>
<accession>A0A3N4HCY3</accession>
<dbReference type="EMBL" id="ML119874">
    <property type="protein sequence ID" value="RPA72192.1"/>
    <property type="molecule type" value="Genomic_DNA"/>
</dbReference>
<evidence type="ECO:0000313" key="2">
    <source>
        <dbReference type="EMBL" id="RPA72192.1"/>
    </source>
</evidence>
<proteinExistence type="predicted"/>
<evidence type="ECO:0000313" key="3">
    <source>
        <dbReference type="Proteomes" id="UP000275078"/>
    </source>
</evidence>
<feature type="compositionally biased region" description="Low complexity" evidence="1">
    <location>
        <begin position="55"/>
        <end position="69"/>
    </location>
</feature>
<keyword evidence="3" id="KW-1185">Reference proteome</keyword>
<name>A0A3N4HCY3_ASCIM</name>
<reference evidence="2 3" key="1">
    <citation type="journal article" date="2018" name="Nat. Ecol. Evol.">
        <title>Pezizomycetes genomes reveal the molecular basis of ectomycorrhizal truffle lifestyle.</title>
        <authorList>
            <person name="Murat C."/>
            <person name="Payen T."/>
            <person name="Noel B."/>
            <person name="Kuo A."/>
            <person name="Morin E."/>
            <person name="Chen J."/>
            <person name="Kohler A."/>
            <person name="Krizsan K."/>
            <person name="Balestrini R."/>
            <person name="Da Silva C."/>
            <person name="Montanini B."/>
            <person name="Hainaut M."/>
            <person name="Levati E."/>
            <person name="Barry K.W."/>
            <person name="Belfiori B."/>
            <person name="Cichocki N."/>
            <person name="Clum A."/>
            <person name="Dockter R.B."/>
            <person name="Fauchery L."/>
            <person name="Guy J."/>
            <person name="Iotti M."/>
            <person name="Le Tacon F."/>
            <person name="Lindquist E.A."/>
            <person name="Lipzen A."/>
            <person name="Malagnac F."/>
            <person name="Mello A."/>
            <person name="Molinier V."/>
            <person name="Miyauchi S."/>
            <person name="Poulain J."/>
            <person name="Riccioni C."/>
            <person name="Rubini A."/>
            <person name="Sitrit Y."/>
            <person name="Splivallo R."/>
            <person name="Traeger S."/>
            <person name="Wang M."/>
            <person name="Zifcakova L."/>
            <person name="Wipf D."/>
            <person name="Zambonelli A."/>
            <person name="Paolocci F."/>
            <person name="Nowrousian M."/>
            <person name="Ottonello S."/>
            <person name="Baldrian P."/>
            <person name="Spatafora J.W."/>
            <person name="Henrissat B."/>
            <person name="Nagy L.G."/>
            <person name="Aury J.M."/>
            <person name="Wincker P."/>
            <person name="Grigoriev I.V."/>
            <person name="Bonfante P."/>
            <person name="Martin F.M."/>
        </authorList>
    </citation>
    <scope>NUCLEOTIDE SEQUENCE [LARGE SCALE GENOMIC DNA]</scope>
    <source>
        <strain evidence="2 3">RN42</strain>
    </source>
</reference>
<dbReference type="AlphaFoldDB" id="A0A3N4HCY3"/>
<protein>
    <submittedName>
        <fullName evidence="2">Uncharacterized protein</fullName>
    </submittedName>
</protein>
<feature type="region of interest" description="Disordered" evidence="1">
    <location>
        <begin position="24"/>
        <end position="126"/>
    </location>
</feature>
<dbReference type="Proteomes" id="UP000275078">
    <property type="component" value="Unassembled WGS sequence"/>
</dbReference>
<sequence length="178" mass="19572">MADRLSSGIDFARIQLRMSRLASTYQRPVDGTREGHGQQHTPEAPKSRLQSHEVVVSPSRSLRLSQQPGSSPPPPLPPLQGRSRDWRGTELPHLGNSEVGASEVGASEIRDAIGDESESVDKGIDEGMAALDNYLDSEGENESRQARIEAEYNAQKGRVKGHWCRKYSSVVLLSTKVR</sequence>